<protein>
    <recommendedName>
        <fullName evidence="4">Major facilitator superfamily (MFS) profile domain-containing protein</fullName>
    </recommendedName>
</protein>
<evidence type="ECO:0000313" key="2">
    <source>
        <dbReference type="EMBL" id="GGS00704.1"/>
    </source>
</evidence>
<comment type="caution">
    <text evidence="2">The sequence shown here is derived from an EMBL/GenBank/DDBJ whole genome shotgun (WGS) entry which is preliminary data.</text>
</comment>
<feature type="transmembrane region" description="Helical" evidence="1">
    <location>
        <begin position="40"/>
        <end position="58"/>
    </location>
</feature>
<feature type="transmembrane region" description="Helical" evidence="1">
    <location>
        <begin position="6"/>
        <end position="28"/>
    </location>
</feature>
<keyword evidence="1" id="KW-0812">Transmembrane</keyword>
<reference evidence="3" key="1">
    <citation type="journal article" date="2019" name="Int. J. Syst. Evol. Microbiol.">
        <title>The Global Catalogue of Microorganisms (GCM) 10K type strain sequencing project: providing services to taxonomists for standard genome sequencing and annotation.</title>
        <authorList>
            <consortium name="The Broad Institute Genomics Platform"/>
            <consortium name="The Broad Institute Genome Sequencing Center for Infectious Disease"/>
            <person name="Wu L."/>
            <person name="Ma J."/>
        </authorList>
    </citation>
    <scope>NUCLEOTIDE SEQUENCE [LARGE SCALE GENOMIC DNA]</scope>
    <source>
        <strain evidence="3">JCM 31405</strain>
    </source>
</reference>
<keyword evidence="1" id="KW-1133">Transmembrane helix</keyword>
<evidence type="ECO:0008006" key="4">
    <source>
        <dbReference type="Google" id="ProtNLM"/>
    </source>
</evidence>
<evidence type="ECO:0000256" key="1">
    <source>
        <dbReference type="SAM" id="Phobius"/>
    </source>
</evidence>
<sequence>MNTTLNLGSLGASTGILAAGLIFAYGVWLGRRDLGLRAAMGVMVAVLLGGLLPMIVMWSVPQLLFPSSGGLRGSVLMVLWNIVSAGLAFLPWLVAGNWLEILRREGPNT</sequence>
<feature type="transmembrane region" description="Helical" evidence="1">
    <location>
        <begin position="78"/>
        <end position="99"/>
    </location>
</feature>
<accession>A0ABQ2S919</accession>
<dbReference type="Proteomes" id="UP000644548">
    <property type="component" value="Unassembled WGS sequence"/>
</dbReference>
<keyword evidence="3" id="KW-1185">Reference proteome</keyword>
<gene>
    <name evidence="2" type="ORF">GCM10008960_29260</name>
</gene>
<organism evidence="2 3">
    <name type="scientific">Deinococcus sedimenti</name>
    <dbReference type="NCBI Taxonomy" id="1867090"/>
    <lineage>
        <taxon>Bacteria</taxon>
        <taxon>Thermotogati</taxon>
        <taxon>Deinococcota</taxon>
        <taxon>Deinococci</taxon>
        <taxon>Deinococcales</taxon>
        <taxon>Deinococcaceae</taxon>
        <taxon>Deinococcus</taxon>
    </lineage>
</organism>
<name>A0ABQ2S919_9DEIO</name>
<dbReference type="RefSeq" id="WP_189073907.1">
    <property type="nucleotide sequence ID" value="NZ_BMQN01000008.1"/>
</dbReference>
<dbReference type="EMBL" id="BMQN01000008">
    <property type="protein sequence ID" value="GGS00704.1"/>
    <property type="molecule type" value="Genomic_DNA"/>
</dbReference>
<evidence type="ECO:0000313" key="3">
    <source>
        <dbReference type="Proteomes" id="UP000644548"/>
    </source>
</evidence>
<proteinExistence type="predicted"/>
<keyword evidence="1" id="KW-0472">Membrane</keyword>